<accession>A0A8E2EL40</accession>
<dbReference type="Pfam" id="PF24803">
    <property type="entry name" value="DUF7704"/>
    <property type="match status" value="1"/>
</dbReference>
<feature type="transmembrane region" description="Helical" evidence="1">
    <location>
        <begin position="51"/>
        <end position="77"/>
    </location>
</feature>
<keyword evidence="1" id="KW-0472">Membrane</keyword>
<dbReference type="EMBL" id="KV744813">
    <property type="protein sequence ID" value="OCK85778.1"/>
    <property type="molecule type" value="Genomic_DNA"/>
</dbReference>
<evidence type="ECO:0000259" key="2">
    <source>
        <dbReference type="Pfam" id="PF24803"/>
    </source>
</evidence>
<proteinExistence type="predicted"/>
<feature type="transmembrane region" description="Helical" evidence="1">
    <location>
        <begin position="84"/>
        <end position="101"/>
    </location>
</feature>
<keyword evidence="1" id="KW-0812">Transmembrane</keyword>
<dbReference type="AlphaFoldDB" id="A0A8E2EL40"/>
<protein>
    <recommendedName>
        <fullName evidence="2">DUF7704 domain-containing protein</fullName>
    </recommendedName>
</protein>
<dbReference type="InterPro" id="IPR056121">
    <property type="entry name" value="DUF7704"/>
</dbReference>
<evidence type="ECO:0000256" key="1">
    <source>
        <dbReference type="SAM" id="Phobius"/>
    </source>
</evidence>
<dbReference type="Proteomes" id="UP000250266">
    <property type="component" value="Unassembled WGS sequence"/>
</dbReference>
<evidence type="ECO:0000313" key="3">
    <source>
        <dbReference type="EMBL" id="OCK85778.1"/>
    </source>
</evidence>
<feature type="domain" description="DUF7704" evidence="2">
    <location>
        <begin position="5"/>
        <end position="144"/>
    </location>
</feature>
<dbReference type="PANTHER" id="PTHR37019">
    <property type="entry name" value="CHROMOSOME 1, WHOLE GENOME SHOTGUN SEQUENCE"/>
    <property type="match status" value="1"/>
</dbReference>
<dbReference type="OrthoDB" id="2937326at2759"/>
<organism evidence="3 4">
    <name type="scientific">Lepidopterella palustris CBS 459.81</name>
    <dbReference type="NCBI Taxonomy" id="1314670"/>
    <lineage>
        <taxon>Eukaryota</taxon>
        <taxon>Fungi</taxon>
        <taxon>Dikarya</taxon>
        <taxon>Ascomycota</taxon>
        <taxon>Pezizomycotina</taxon>
        <taxon>Dothideomycetes</taxon>
        <taxon>Pleosporomycetidae</taxon>
        <taxon>Mytilinidiales</taxon>
        <taxon>Argynnaceae</taxon>
        <taxon>Lepidopterella</taxon>
    </lineage>
</organism>
<sequence length="158" mass="17349">MALGTLLPYWPAILFAYLEPLSLLLGTQTAWTDPTRFATTQVPDDGTILTPSIACLSYTIGNIFLLLLLVAVLCLFISREARVARFYLLFVALGDLGHIYSSYRAMGPRKFWDFGNYNDIMWGNIGASAFLCVNRVATLMGVFGAVGSVKGGKKVKRV</sequence>
<keyword evidence="4" id="KW-1185">Reference proteome</keyword>
<keyword evidence="1" id="KW-1133">Transmembrane helix</keyword>
<name>A0A8E2EL40_9PEZI</name>
<reference evidence="3 4" key="1">
    <citation type="journal article" date="2016" name="Nat. Commun.">
        <title>Ectomycorrhizal ecology is imprinted in the genome of the dominant symbiotic fungus Cenococcum geophilum.</title>
        <authorList>
            <consortium name="DOE Joint Genome Institute"/>
            <person name="Peter M."/>
            <person name="Kohler A."/>
            <person name="Ohm R.A."/>
            <person name="Kuo A."/>
            <person name="Krutzmann J."/>
            <person name="Morin E."/>
            <person name="Arend M."/>
            <person name="Barry K.W."/>
            <person name="Binder M."/>
            <person name="Choi C."/>
            <person name="Clum A."/>
            <person name="Copeland A."/>
            <person name="Grisel N."/>
            <person name="Haridas S."/>
            <person name="Kipfer T."/>
            <person name="LaButti K."/>
            <person name="Lindquist E."/>
            <person name="Lipzen A."/>
            <person name="Maire R."/>
            <person name="Meier B."/>
            <person name="Mihaltcheva S."/>
            <person name="Molinier V."/>
            <person name="Murat C."/>
            <person name="Poggeler S."/>
            <person name="Quandt C.A."/>
            <person name="Sperisen C."/>
            <person name="Tritt A."/>
            <person name="Tisserant E."/>
            <person name="Crous P.W."/>
            <person name="Henrissat B."/>
            <person name="Nehls U."/>
            <person name="Egli S."/>
            <person name="Spatafora J.W."/>
            <person name="Grigoriev I.V."/>
            <person name="Martin F.M."/>
        </authorList>
    </citation>
    <scope>NUCLEOTIDE SEQUENCE [LARGE SCALE GENOMIC DNA]</scope>
    <source>
        <strain evidence="3 4">CBS 459.81</strain>
    </source>
</reference>
<feature type="transmembrane region" description="Helical" evidence="1">
    <location>
        <begin position="12"/>
        <end position="31"/>
    </location>
</feature>
<gene>
    <name evidence="3" type="ORF">K432DRAFT_377289</name>
</gene>
<feature type="transmembrane region" description="Helical" evidence="1">
    <location>
        <begin position="121"/>
        <end position="147"/>
    </location>
</feature>
<dbReference type="PANTHER" id="PTHR37019:SF2">
    <property type="entry name" value="EXPERA DOMAIN-CONTAINING PROTEIN"/>
    <property type="match status" value="1"/>
</dbReference>
<evidence type="ECO:0000313" key="4">
    <source>
        <dbReference type="Proteomes" id="UP000250266"/>
    </source>
</evidence>